<dbReference type="EMBL" id="PNCI01000042">
    <property type="protein sequence ID" value="TMP26701.1"/>
    <property type="molecule type" value="Genomic_DNA"/>
</dbReference>
<keyword evidence="1" id="KW-0830">Ubiquinone</keyword>
<reference evidence="3 4" key="1">
    <citation type="submission" date="2018-01" db="EMBL/GenBank/DDBJ databases">
        <authorList>
            <person name="Paulsen S."/>
            <person name="Gram L.K."/>
        </authorList>
    </citation>
    <scope>NUCLEOTIDE SEQUENCE [LARGE SCALE GENOMIC DNA]</scope>
    <source>
        <strain evidence="3 4">S2676</strain>
    </source>
</reference>
<evidence type="ECO:0000313" key="3">
    <source>
        <dbReference type="EMBL" id="TMP26701.1"/>
    </source>
</evidence>
<dbReference type="CDD" id="cd00207">
    <property type="entry name" value="fer2"/>
    <property type="match status" value="1"/>
</dbReference>
<dbReference type="PROSITE" id="PS51085">
    <property type="entry name" value="2FE2S_FER_2"/>
    <property type="match status" value="1"/>
</dbReference>
<proteinExistence type="predicted"/>
<evidence type="ECO:0000259" key="2">
    <source>
        <dbReference type="PROSITE" id="PS51085"/>
    </source>
</evidence>
<gene>
    <name evidence="3" type="ORF">CWB99_17725</name>
</gene>
<dbReference type="InterPro" id="IPR036010">
    <property type="entry name" value="2Fe-2S_ferredoxin-like_sf"/>
</dbReference>
<dbReference type="GO" id="GO:0051537">
    <property type="term" value="F:2 iron, 2 sulfur cluster binding"/>
    <property type="evidence" value="ECO:0007669"/>
    <property type="project" value="InterPro"/>
</dbReference>
<dbReference type="Proteomes" id="UP000310249">
    <property type="component" value="Unassembled WGS sequence"/>
</dbReference>
<dbReference type="InterPro" id="IPR006058">
    <property type="entry name" value="2Fe2S_fd_BS"/>
</dbReference>
<feature type="domain" description="2Fe-2S ferredoxin-type" evidence="2">
    <location>
        <begin position="7"/>
        <end position="83"/>
    </location>
</feature>
<protein>
    <recommendedName>
        <fullName evidence="2">2Fe-2S ferredoxin-type domain-containing protein</fullName>
    </recommendedName>
</protein>
<dbReference type="Gene3D" id="3.10.20.30">
    <property type="match status" value="1"/>
</dbReference>
<comment type="caution">
    <text evidence="3">The sequence shown here is derived from an EMBL/GenBank/DDBJ whole genome shotgun (WGS) entry which is preliminary data.</text>
</comment>
<evidence type="ECO:0000256" key="1">
    <source>
        <dbReference type="ARBA" id="ARBA00023075"/>
    </source>
</evidence>
<dbReference type="SUPFAM" id="SSF54292">
    <property type="entry name" value="2Fe-2S ferredoxin-like"/>
    <property type="match status" value="1"/>
</dbReference>
<dbReference type="OrthoDB" id="9784483at2"/>
<dbReference type="RefSeq" id="WP_138552259.1">
    <property type="nucleotide sequence ID" value="NZ_PNCH01000035.1"/>
</dbReference>
<accession>A0A5S3WHM7</accession>
<organism evidence="3 4">
    <name type="scientific">Pseudoalteromonas rubra</name>
    <dbReference type="NCBI Taxonomy" id="43658"/>
    <lineage>
        <taxon>Bacteria</taxon>
        <taxon>Pseudomonadati</taxon>
        <taxon>Pseudomonadota</taxon>
        <taxon>Gammaproteobacteria</taxon>
        <taxon>Alteromonadales</taxon>
        <taxon>Pseudoalteromonadaceae</taxon>
        <taxon>Pseudoalteromonas</taxon>
    </lineage>
</organism>
<dbReference type="Pfam" id="PF00111">
    <property type="entry name" value="Fer2"/>
    <property type="match status" value="1"/>
</dbReference>
<name>A0A5S3WHM7_9GAMM</name>
<reference evidence="4" key="2">
    <citation type="submission" date="2019-06" db="EMBL/GenBank/DDBJ databases">
        <title>Co-occurence of chitin degradation, pigmentation and bioactivity in marine Pseudoalteromonas.</title>
        <authorList>
            <person name="Sonnenschein E.C."/>
            <person name="Bech P.K."/>
        </authorList>
    </citation>
    <scope>NUCLEOTIDE SEQUENCE [LARGE SCALE GENOMIC DNA]</scope>
    <source>
        <strain evidence="4">S2676</strain>
    </source>
</reference>
<evidence type="ECO:0000313" key="4">
    <source>
        <dbReference type="Proteomes" id="UP000310249"/>
    </source>
</evidence>
<sequence>MFFKRSKKFTITVNNSQVQGKDSKTILDTILRSNEINFKYSCGSGECGQCRYHLVSGEVESNPNAGGYLACQSYPRSDIEIIQ</sequence>
<dbReference type="PROSITE" id="PS00197">
    <property type="entry name" value="2FE2S_FER_1"/>
    <property type="match status" value="1"/>
</dbReference>
<dbReference type="AlphaFoldDB" id="A0A5S3WHM7"/>
<dbReference type="InterPro" id="IPR001041">
    <property type="entry name" value="2Fe-2S_ferredoxin-type"/>
</dbReference>
<dbReference type="InterPro" id="IPR012675">
    <property type="entry name" value="Beta-grasp_dom_sf"/>
</dbReference>